<name>A0A0S7XV51_UNCSA</name>
<dbReference type="InterPro" id="IPR000748">
    <property type="entry name" value="PsdUridine_synth_RsuA/RluB/E/F"/>
</dbReference>
<dbReference type="EMBL" id="LIZX01000090">
    <property type="protein sequence ID" value="KPJ66127.1"/>
    <property type="molecule type" value="Genomic_DNA"/>
</dbReference>
<evidence type="ECO:0000256" key="4">
    <source>
        <dbReference type="RuleBase" id="RU003887"/>
    </source>
</evidence>
<dbReference type="InterPro" id="IPR020103">
    <property type="entry name" value="PsdUridine_synth_cat_dom_sf"/>
</dbReference>
<dbReference type="PROSITE" id="PS50889">
    <property type="entry name" value="S4"/>
    <property type="match status" value="1"/>
</dbReference>
<dbReference type="NCBIfam" id="TIGR00093">
    <property type="entry name" value="pseudouridine synthase"/>
    <property type="match status" value="1"/>
</dbReference>
<dbReference type="InterPro" id="IPR036986">
    <property type="entry name" value="S4_RNA-bd_sf"/>
</dbReference>
<proteinExistence type="inferred from homology"/>
<dbReference type="SMART" id="SM00363">
    <property type="entry name" value="S4"/>
    <property type="match status" value="1"/>
</dbReference>
<dbReference type="Gene3D" id="3.30.70.1560">
    <property type="entry name" value="Alpha-L RNA-binding motif"/>
    <property type="match status" value="1"/>
</dbReference>
<keyword evidence="2 4" id="KW-0413">Isomerase</keyword>
<organism evidence="6 7">
    <name type="scientific">candidate division WOR-1 bacterium DG_54_3</name>
    <dbReference type="NCBI Taxonomy" id="1703775"/>
    <lineage>
        <taxon>Bacteria</taxon>
        <taxon>Bacillati</taxon>
        <taxon>Saganbacteria</taxon>
    </lineage>
</organism>
<dbReference type="SUPFAM" id="SSF55174">
    <property type="entry name" value="Alpha-L RNA-binding motif"/>
    <property type="match status" value="1"/>
</dbReference>
<dbReference type="Pfam" id="PF01479">
    <property type="entry name" value="S4"/>
    <property type="match status" value="1"/>
</dbReference>
<dbReference type="CDD" id="cd00165">
    <property type="entry name" value="S4"/>
    <property type="match status" value="1"/>
</dbReference>
<accession>A0A0S7XV51</accession>
<dbReference type="InterPro" id="IPR006145">
    <property type="entry name" value="PsdUridine_synth_RsuA/RluA"/>
</dbReference>
<dbReference type="PANTHER" id="PTHR47683:SF2">
    <property type="entry name" value="RNA-BINDING S4 DOMAIN-CONTAINING PROTEIN"/>
    <property type="match status" value="1"/>
</dbReference>
<dbReference type="Proteomes" id="UP000051861">
    <property type="component" value="Unassembled WGS sequence"/>
</dbReference>
<dbReference type="SUPFAM" id="SSF55120">
    <property type="entry name" value="Pseudouridine synthase"/>
    <property type="match status" value="1"/>
</dbReference>
<dbReference type="Gene3D" id="3.30.70.580">
    <property type="entry name" value="Pseudouridine synthase I, catalytic domain, N-terminal subdomain"/>
    <property type="match status" value="1"/>
</dbReference>
<dbReference type="GO" id="GO:0003723">
    <property type="term" value="F:RNA binding"/>
    <property type="evidence" value="ECO:0007669"/>
    <property type="project" value="UniProtKB-KW"/>
</dbReference>
<dbReference type="GO" id="GO:0120159">
    <property type="term" value="F:rRNA pseudouridine synthase activity"/>
    <property type="evidence" value="ECO:0007669"/>
    <property type="project" value="UniProtKB-ARBA"/>
</dbReference>
<dbReference type="PANTHER" id="PTHR47683">
    <property type="entry name" value="PSEUDOURIDINE SYNTHASE FAMILY PROTEIN-RELATED"/>
    <property type="match status" value="1"/>
</dbReference>
<evidence type="ECO:0000256" key="1">
    <source>
        <dbReference type="ARBA" id="ARBA00008348"/>
    </source>
</evidence>
<dbReference type="FunFam" id="3.10.290.10:FF:000003">
    <property type="entry name" value="Pseudouridine synthase"/>
    <property type="match status" value="1"/>
</dbReference>
<evidence type="ECO:0000313" key="6">
    <source>
        <dbReference type="EMBL" id="KPJ66127.1"/>
    </source>
</evidence>
<dbReference type="InterPro" id="IPR018496">
    <property type="entry name" value="PsdUridine_synth_RsuA/RluB_CS"/>
</dbReference>
<comment type="caution">
    <text evidence="6">The sequence shown here is derived from an EMBL/GenBank/DDBJ whole genome shotgun (WGS) entry which is preliminary data.</text>
</comment>
<dbReference type="GO" id="GO:0000455">
    <property type="term" value="P:enzyme-directed rRNA pseudouridine synthesis"/>
    <property type="evidence" value="ECO:0007669"/>
    <property type="project" value="UniProtKB-ARBA"/>
</dbReference>
<dbReference type="Pfam" id="PF00849">
    <property type="entry name" value="PseudoU_synth_2"/>
    <property type="match status" value="1"/>
</dbReference>
<dbReference type="AlphaFoldDB" id="A0A0S7XV51"/>
<comment type="similarity">
    <text evidence="1 4">Belongs to the pseudouridine synthase RsuA family.</text>
</comment>
<dbReference type="Gene3D" id="3.10.290.10">
    <property type="entry name" value="RNA-binding S4 domain"/>
    <property type="match status" value="1"/>
</dbReference>
<dbReference type="EC" id="5.4.99.-" evidence="4"/>
<reference evidence="6 7" key="1">
    <citation type="journal article" date="2015" name="Microbiome">
        <title>Genomic resolution of linkages in carbon, nitrogen, and sulfur cycling among widespread estuary sediment bacteria.</title>
        <authorList>
            <person name="Baker B.J."/>
            <person name="Lazar C.S."/>
            <person name="Teske A.P."/>
            <person name="Dick G.J."/>
        </authorList>
    </citation>
    <scope>NUCLEOTIDE SEQUENCE [LARGE SCALE GENOMIC DNA]</scope>
    <source>
        <strain evidence="6">DG_54_3</strain>
    </source>
</reference>
<evidence type="ECO:0000256" key="3">
    <source>
        <dbReference type="PROSITE-ProRule" id="PRU00182"/>
    </source>
</evidence>
<evidence type="ECO:0000259" key="5">
    <source>
        <dbReference type="SMART" id="SM00363"/>
    </source>
</evidence>
<dbReference type="CDD" id="cd02870">
    <property type="entry name" value="PseudoU_synth_RsuA_like"/>
    <property type="match status" value="1"/>
</dbReference>
<dbReference type="InterPro" id="IPR042092">
    <property type="entry name" value="PsdUridine_s_RsuA/RluB/E/F_cat"/>
</dbReference>
<feature type="non-terminal residue" evidence="6">
    <location>
        <position position="183"/>
    </location>
</feature>
<protein>
    <recommendedName>
        <fullName evidence="4">Pseudouridine synthase</fullName>
        <ecNumber evidence="4">5.4.99.-</ecNumber>
    </recommendedName>
</protein>
<evidence type="ECO:0000256" key="2">
    <source>
        <dbReference type="ARBA" id="ARBA00023235"/>
    </source>
</evidence>
<dbReference type="PROSITE" id="PS01149">
    <property type="entry name" value="PSI_RSU"/>
    <property type="match status" value="1"/>
</dbReference>
<dbReference type="InterPro" id="IPR020094">
    <property type="entry name" value="TruA/RsuA/RluB/E/F_N"/>
</dbReference>
<sequence length="183" mass="20639">MPSKVRLHKYIAECGIASRRAAEKLIAAGKVKINNKVAQIGAKIDPSLDKVIVDGKLLKTKEEKIYIKLNKPRGVVSAAWDPKEKTVVDLVKDIPCRLYPVGRLDKNSEGLIILTNDGELANRLMHPRYEHEKEYIVNVQFPMTNDQLKKLEKGVMVEGRKTLPAKIKIISSRKFSITLREGK</sequence>
<keyword evidence="3" id="KW-0694">RNA-binding</keyword>
<evidence type="ECO:0000313" key="7">
    <source>
        <dbReference type="Proteomes" id="UP000051861"/>
    </source>
</evidence>
<feature type="domain" description="RNA-binding S4" evidence="5">
    <location>
        <begin position="5"/>
        <end position="66"/>
    </location>
</feature>
<gene>
    <name evidence="6" type="ORF">AMJ44_08935</name>
</gene>
<dbReference type="InterPro" id="IPR002942">
    <property type="entry name" value="S4_RNA-bd"/>
</dbReference>
<dbReference type="InterPro" id="IPR050343">
    <property type="entry name" value="RsuA_PseudoU_synthase"/>
</dbReference>